<dbReference type="Proteomes" id="UP000003919">
    <property type="component" value="Unassembled WGS sequence"/>
</dbReference>
<dbReference type="AlphaFoldDB" id="A3HSH5"/>
<protein>
    <submittedName>
        <fullName evidence="2">Uncharacterized protein</fullName>
    </submittedName>
</protein>
<dbReference type="OrthoDB" id="6399850at2"/>
<keyword evidence="1" id="KW-0472">Membrane</keyword>
<dbReference type="HOGENOM" id="CLU_068050_5_1_10"/>
<keyword evidence="1" id="KW-1133">Transmembrane helix</keyword>
<accession>A3HSH5</accession>
<dbReference type="Pfam" id="PF04367">
    <property type="entry name" value="DUF502"/>
    <property type="match status" value="1"/>
</dbReference>
<evidence type="ECO:0000313" key="3">
    <source>
        <dbReference type="Proteomes" id="UP000003919"/>
    </source>
</evidence>
<sequence>MKNLLSIFSITFKGGLFFLLPIILVVVLFQKAIHLLQPISHFIGNALGLNRVMAPYLVAIFTLILICLIAGYISKLGIGKAMINWIENNILTLFPGYKLMKSTFENTAGIEMEKDFPVVMVPIDGWMLAFLVEELDSGEVVVFVPSAPNSWEGSLVIFDKSQIKPSALSQKEVQKLLRQLGTDSKELWERNRK</sequence>
<evidence type="ECO:0000256" key="1">
    <source>
        <dbReference type="SAM" id="Phobius"/>
    </source>
</evidence>
<dbReference type="EMBL" id="AAXU02000001">
    <property type="protein sequence ID" value="EAZ82793.1"/>
    <property type="molecule type" value="Genomic_DNA"/>
</dbReference>
<dbReference type="InterPro" id="IPR007462">
    <property type="entry name" value="COV1-like"/>
</dbReference>
<evidence type="ECO:0000313" key="2">
    <source>
        <dbReference type="EMBL" id="EAZ82793.1"/>
    </source>
</evidence>
<feature type="transmembrane region" description="Helical" evidence="1">
    <location>
        <begin position="53"/>
        <end position="73"/>
    </location>
</feature>
<feature type="transmembrane region" description="Helical" evidence="1">
    <location>
        <begin position="12"/>
        <end position="33"/>
    </location>
</feature>
<reference evidence="2 3" key="1">
    <citation type="journal article" date="2011" name="J. Bacteriol.">
        <title>Complete genome sequence of Algoriphagus sp. PR1, bacterial prey of a colony-forming choanoflagellate.</title>
        <authorList>
            <person name="Alegado R.A."/>
            <person name="Ferriera S."/>
            <person name="Nusbaum C."/>
            <person name="Young S.K."/>
            <person name="Zeng Q."/>
            <person name="Imamovic A."/>
            <person name="Fairclough S.R."/>
            <person name="King N."/>
        </authorList>
    </citation>
    <scope>NUCLEOTIDE SEQUENCE [LARGE SCALE GENOMIC DNA]</scope>
    <source>
        <strain evidence="2 3">PR1</strain>
    </source>
</reference>
<keyword evidence="3" id="KW-1185">Reference proteome</keyword>
<keyword evidence="1" id="KW-0812">Transmembrane</keyword>
<name>A3HSH5_9BACT</name>
<organism evidence="2 3">
    <name type="scientific">Algoriphagus machipongonensis</name>
    <dbReference type="NCBI Taxonomy" id="388413"/>
    <lineage>
        <taxon>Bacteria</taxon>
        <taxon>Pseudomonadati</taxon>
        <taxon>Bacteroidota</taxon>
        <taxon>Cytophagia</taxon>
        <taxon>Cytophagales</taxon>
        <taxon>Cyclobacteriaceae</taxon>
        <taxon>Algoriphagus</taxon>
    </lineage>
</organism>
<proteinExistence type="predicted"/>
<dbReference type="STRING" id="388413.ALPR1_11270"/>
<dbReference type="eggNOG" id="COG2928">
    <property type="taxonomic scope" value="Bacteria"/>
</dbReference>
<dbReference type="RefSeq" id="WP_008200612.1">
    <property type="nucleotide sequence ID" value="NZ_CM001023.1"/>
</dbReference>
<gene>
    <name evidence="2" type="ORF">ALPR1_11270</name>
</gene>
<comment type="caution">
    <text evidence="2">The sequence shown here is derived from an EMBL/GenBank/DDBJ whole genome shotgun (WGS) entry which is preliminary data.</text>
</comment>